<keyword evidence="8" id="KW-0133">Cell shape</keyword>
<dbReference type="EC" id="2.4.99.28" evidence="19"/>
<evidence type="ECO:0000256" key="9">
    <source>
        <dbReference type="ARBA" id="ARBA00022984"/>
    </source>
</evidence>
<feature type="transmembrane region" description="Helical" evidence="22">
    <location>
        <begin position="74"/>
        <end position="93"/>
    </location>
</feature>
<keyword evidence="12" id="KW-0131">Cell cycle</keyword>
<evidence type="ECO:0000256" key="10">
    <source>
        <dbReference type="ARBA" id="ARBA00022989"/>
    </source>
</evidence>
<dbReference type="PROSITE" id="PS00428">
    <property type="entry name" value="FTSW_RODA_SPOVE"/>
    <property type="match status" value="1"/>
</dbReference>
<proteinExistence type="inferred from homology"/>
<evidence type="ECO:0000256" key="22">
    <source>
        <dbReference type="SAM" id="Phobius"/>
    </source>
</evidence>
<keyword evidence="10 22" id="KW-1133">Transmembrane helix</keyword>
<dbReference type="GO" id="GO:0071555">
    <property type="term" value="P:cell wall organization"/>
    <property type="evidence" value="ECO:0007669"/>
    <property type="project" value="UniProtKB-KW"/>
</dbReference>
<keyword evidence="9" id="KW-0573">Peptidoglycan synthesis</keyword>
<evidence type="ECO:0000256" key="7">
    <source>
        <dbReference type="ARBA" id="ARBA00022692"/>
    </source>
</evidence>
<evidence type="ECO:0000256" key="19">
    <source>
        <dbReference type="ARBA" id="ARBA00044770"/>
    </source>
</evidence>
<evidence type="ECO:0000256" key="6">
    <source>
        <dbReference type="ARBA" id="ARBA00022679"/>
    </source>
</evidence>
<dbReference type="GO" id="GO:0015648">
    <property type="term" value="F:lipid-linked peptidoglycan transporter activity"/>
    <property type="evidence" value="ECO:0007669"/>
    <property type="project" value="TreeGrafter"/>
</dbReference>
<evidence type="ECO:0000256" key="11">
    <source>
        <dbReference type="ARBA" id="ARBA00023136"/>
    </source>
</evidence>
<evidence type="ECO:0000256" key="8">
    <source>
        <dbReference type="ARBA" id="ARBA00022960"/>
    </source>
</evidence>
<evidence type="ECO:0000256" key="16">
    <source>
        <dbReference type="ARBA" id="ARBA00038053"/>
    </source>
</evidence>
<dbReference type="InterPro" id="IPR018365">
    <property type="entry name" value="Cell_cycle_FtsW-rel_CS"/>
</dbReference>
<comment type="similarity">
    <text evidence="16">Belongs to the SEDS family. FtsW subfamily.</text>
</comment>
<gene>
    <name evidence="23" type="ORF">BJY20_000419</name>
</gene>
<comment type="function">
    <text evidence="21">Peptidoglycan polymerase that is essential for cell division.</text>
</comment>
<comment type="pathway">
    <text evidence="2">Cell wall biogenesis; peptidoglycan biosynthesis.</text>
</comment>
<feature type="transmembrane region" description="Helical" evidence="22">
    <location>
        <begin position="38"/>
        <end position="62"/>
    </location>
</feature>
<dbReference type="PANTHER" id="PTHR30474">
    <property type="entry name" value="CELL CYCLE PROTEIN"/>
    <property type="match status" value="1"/>
</dbReference>
<comment type="caution">
    <text evidence="23">The sequence shown here is derived from an EMBL/GenBank/DDBJ whole genome shotgun (WGS) entry which is preliminary data.</text>
</comment>
<keyword evidence="7 22" id="KW-0812">Transmembrane</keyword>
<keyword evidence="24" id="KW-1185">Reference proteome</keyword>
<evidence type="ECO:0000256" key="17">
    <source>
        <dbReference type="ARBA" id="ARBA00041185"/>
    </source>
</evidence>
<evidence type="ECO:0000256" key="1">
    <source>
        <dbReference type="ARBA" id="ARBA00004651"/>
    </source>
</evidence>
<evidence type="ECO:0000256" key="12">
    <source>
        <dbReference type="ARBA" id="ARBA00023306"/>
    </source>
</evidence>
<sequence length="428" mass="45931">MSSNAATGRGRSATRRGRRDGNLLDQWLARFESPTTTYYLLLGIVGLLVGIGLVMVLSASMIVSLKESDSSFTIFLKQFVFAVLGAIVLWWAARRSVAFWKWLALPALLVSIVLLALVFSPLGFGFQGNRNWIGVGPFTLQPSEIAKLGLVLSGALILERKRELIGSIKHALVPFVVPIAFVLLTLVMLGHDLGTAMVIAIIVVGMLFAAGVHLRWFVVGAGLFAVLGVLAAGLGNSRMQRIQIWLDPQACAPGSELFYDICRQPMHGRFALADGGWLGVGLGASREKWGWLSEPYNDFIFAIIGEELGLLGTLAILGLFAAFALTGMRLVSRTDDLFVRIVTAGICTWVLVQATINIGAVIGMLPVIGVPLPFVSSGGSSLVTTMLAVGVLLSFARDEPGCSEMIAAKPSGLRALRARLPIRRTSTR</sequence>
<keyword evidence="11 22" id="KW-0472">Membrane</keyword>
<organism evidence="23 24">
    <name type="scientific">Janibacter cremeus</name>
    <dbReference type="NCBI Taxonomy" id="1285192"/>
    <lineage>
        <taxon>Bacteria</taxon>
        <taxon>Bacillati</taxon>
        <taxon>Actinomycetota</taxon>
        <taxon>Actinomycetes</taxon>
        <taxon>Micrococcales</taxon>
        <taxon>Intrasporangiaceae</taxon>
        <taxon>Janibacter</taxon>
    </lineage>
</organism>
<dbReference type="Pfam" id="PF01098">
    <property type="entry name" value="FTSW_RODA_SPOVE"/>
    <property type="match status" value="1"/>
</dbReference>
<evidence type="ECO:0000256" key="18">
    <source>
        <dbReference type="ARBA" id="ARBA00041418"/>
    </source>
</evidence>
<dbReference type="InterPro" id="IPR001182">
    <property type="entry name" value="FtsW/RodA"/>
</dbReference>
<feature type="transmembrane region" description="Helical" evidence="22">
    <location>
        <begin position="216"/>
        <end position="235"/>
    </location>
</feature>
<feature type="transmembrane region" description="Helical" evidence="22">
    <location>
        <begin position="99"/>
        <end position="120"/>
    </location>
</feature>
<evidence type="ECO:0000256" key="3">
    <source>
        <dbReference type="ARBA" id="ARBA00022475"/>
    </source>
</evidence>
<dbReference type="EMBL" id="JACCAE010000001">
    <property type="protein sequence ID" value="NYF97027.1"/>
    <property type="molecule type" value="Genomic_DNA"/>
</dbReference>
<protein>
    <recommendedName>
        <fullName evidence="17">Probable peptidoglycan glycosyltransferase FtsW</fullName>
        <ecNumber evidence="19">2.4.99.28</ecNumber>
    </recommendedName>
    <alternativeName>
        <fullName evidence="18">Cell division protein FtsW</fullName>
    </alternativeName>
    <alternativeName>
        <fullName evidence="15">Cell wall polymerase</fullName>
    </alternativeName>
    <alternativeName>
        <fullName evidence="14">Peptidoglycan polymerase</fullName>
    </alternativeName>
</protein>
<dbReference type="GO" id="GO:0005886">
    <property type="term" value="C:plasma membrane"/>
    <property type="evidence" value="ECO:0007669"/>
    <property type="project" value="UniProtKB-SubCell"/>
</dbReference>
<evidence type="ECO:0000313" key="24">
    <source>
        <dbReference type="Proteomes" id="UP000554054"/>
    </source>
</evidence>
<dbReference type="Proteomes" id="UP000554054">
    <property type="component" value="Unassembled WGS sequence"/>
</dbReference>
<name>A0A852VIU7_9MICO</name>
<dbReference type="GO" id="GO:0008955">
    <property type="term" value="F:peptidoglycan glycosyltransferase activity"/>
    <property type="evidence" value="ECO:0007669"/>
    <property type="project" value="UniProtKB-EC"/>
</dbReference>
<comment type="catalytic activity">
    <reaction evidence="20">
        <text>[GlcNAc-(1-&gt;4)-Mur2Ac(oyl-L-Ala-gamma-D-Glu-L-Lys-D-Ala-D-Ala)](n)-di-trans,octa-cis-undecaprenyl diphosphate + beta-D-GlcNAc-(1-&gt;4)-Mur2Ac(oyl-L-Ala-gamma-D-Glu-L-Lys-D-Ala-D-Ala)-di-trans,octa-cis-undecaprenyl diphosphate = [GlcNAc-(1-&gt;4)-Mur2Ac(oyl-L-Ala-gamma-D-Glu-L-Lys-D-Ala-D-Ala)](n+1)-di-trans,octa-cis-undecaprenyl diphosphate + di-trans,octa-cis-undecaprenyl diphosphate + H(+)</text>
        <dbReference type="Rhea" id="RHEA:23708"/>
        <dbReference type="Rhea" id="RHEA-COMP:9602"/>
        <dbReference type="Rhea" id="RHEA-COMP:9603"/>
        <dbReference type="ChEBI" id="CHEBI:15378"/>
        <dbReference type="ChEBI" id="CHEBI:58405"/>
        <dbReference type="ChEBI" id="CHEBI:60033"/>
        <dbReference type="ChEBI" id="CHEBI:78435"/>
        <dbReference type="EC" id="2.4.99.28"/>
    </reaction>
</comment>
<evidence type="ECO:0000256" key="20">
    <source>
        <dbReference type="ARBA" id="ARBA00049902"/>
    </source>
</evidence>
<dbReference type="GO" id="GO:0009252">
    <property type="term" value="P:peptidoglycan biosynthetic process"/>
    <property type="evidence" value="ECO:0007669"/>
    <property type="project" value="UniProtKB-KW"/>
</dbReference>
<dbReference type="InterPro" id="IPR013437">
    <property type="entry name" value="FtsW"/>
</dbReference>
<dbReference type="RefSeq" id="WP_343062740.1">
    <property type="nucleotide sequence ID" value="NZ_JACCAE010000001.1"/>
</dbReference>
<evidence type="ECO:0000256" key="14">
    <source>
        <dbReference type="ARBA" id="ARBA00032370"/>
    </source>
</evidence>
<feature type="transmembrane region" description="Helical" evidence="22">
    <location>
        <begin position="299"/>
        <end position="325"/>
    </location>
</feature>
<evidence type="ECO:0000256" key="21">
    <source>
        <dbReference type="ARBA" id="ARBA00049966"/>
    </source>
</evidence>
<reference evidence="23 24" key="1">
    <citation type="submission" date="2020-07" db="EMBL/GenBank/DDBJ databases">
        <title>Sequencing the genomes of 1000 actinobacteria strains.</title>
        <authorList>
            <person name="Klenk H.-P."/>
        </authorList>
    </citation>
    <scope>NUCLEOTIDE SEQUENCE [LARGE SCALE GENOMIC DNA]</scope>
    <source>
        <strain evidence="23 24">DSM 26154</strain>
    </source>
</reference>
<dbReference type="NCBIfam" id="TIGR02614">
    <property type="entry name" value="ftsW"/>
    <property type="match status" value="1"/>
</dbReference>
<evidence type="ECO:0000256" key="2">
    <source>
        <dbReference type="ARBA" id="ARBA00004752"/>
    </source>
</evidence>
<dbReference type="GO" id="GO:0051301">
    <property type="term" value="P:cell division"/>
    <property type="evidence" value="ECO:0007669"/>
    <property type="project" value="UniProtKB-KW"/>
</dbReference>
<dbReference type="GO" id="GO:0032153">
    <property type="term" value="C:cell division site"/>
    <property type="evidence" value="ECO:0007669"/>
    <property type="project" value="TreeGrafter"/>
</dbReference>
<feature type="transmembrane region" description="Helical" evidence="22">
    <location>
        <begin position="170"/>
        <end position="187"/>
    </location>
</feature>
<keyword evidence="5" id="KW-0328">Glycosyltransferase</keyword>
<keyword evidence="3" id="KW-1003">Cell membrane</keyword>
<dbReference type="AlphaFoldDB" id="A0A852VIU7"/>
<feature type="transmembrane region" description="Helical" evidence="22">
    <location>
        <begin position="193"/>
        <end position="209"/>
    </location>
</feature>
<evidence type="ECO:0000256" key="5">
    <source>
        <dbReference type="ARBA" id="ARBA00022676"/>
    </source>
</evidence>
<feature type="transmembrane region" description="Helical" evidence="22">
    <location>
        <begin position="337"/>
        <end position="368"/>
    </location>
</feature>
<keyword evidence="13" id="KW-0961">Cell wall biogenesis/degradation</keyword>
<evidence type="ECO:0000256" key="4">
    <source>
        <dbReference type="ARBA" id="ARBA00022618"/>
    </source>
</evidence>
<accession>A0A852VIU7</accession>
<keyword evidence="4 23" id="KW-0132">Cell division</keyword>
<keyword evidence="6" id="KW-0808">Transferase</keyword>
<feature type="transmembrane region" description="Helical" evidence="22">
    <location>
        <begin position="374"/>
        <end position="396"/>
    </location>
</feature>
<dbReference type="GO" id="GO:0008360">
    <property type="term" value="P:regulation of cell shape"/>
    <property type="evidence" value="ECO:0007669"/>
    <property type="project" value="UniProtKB-KW"/>
</dbReference>
<evidence type="ECO:0000313" key="23">
    <source>
        <dbReference type="EMBL" id="NYF97027.1"/>
    </source>
</evidence>
<dbReference type="PANTHER" id="PTHR30474:SF2">
    <property type="entry name" value="PEPTIDOGLYCAN GLYCOSYLTRANSFERASE FTSW-RELATED"/>
    <property type="match status" value="1"/>
</dbReference>
<evidence type="ECO:0000256" key="15">
    <source>
        <dbReference type="ARBA" id="ARBA00033270"/>
    </source>
</evidence>
<comment type="subcellular location">
    <subcellularLocation>
        <location evidence="1">Cell membrane</location>
        <topology evidence="1">Multi-pass membrane protein</topology>
    </subcellularLocation>
</comment>
<evidence type="ECO:0000256" key="13">
    <source>
        <dbReference type="ARBA" id="ARBA00023316"/>
    </source>
</evidence>